<keyword evidence="2" id="KW-0732">Signal</keyword>
<feature type="transmembrane region" description="Helical" evidence="1">
    <location>
        <begin position="106"/>
        <end position="124"/>
    </location>
</feature>
<keyword evidence="1" id="KW-0812">Transmembrane</keyword>
<feature type="signal peptide" evidence="2">
    <location>
        <begin position="1"/>
        <end position="18"/>
    </location>
</feature>
<protein>
    <submittedName>
        <fullName evidence="3">Uncharacterized protein</fullName>
    </submittedName>
</protein>
<dbReference type="EMBL" id="BPQB01000097">
    <property type="protein sequence ID" value="GJE98952.1"/>
    <property type="molecule type" value="Genomic_DNA"/>
</dbReference>
<comment type="caution">
    <text evidence="3">The sequence shown here is derived from an EMBL/GenBank/DDBJ whole genome shotgun (WGS) entry which is preliminary data.</text>
</comment>
<accession>A0A9P3LM36</accession>
<evidence type="ECO:0000256" key="1">
    <source>
        <dbReference type="SAM" id="Phobius"/>
    </source>
</evidence>
<gene>
    <name evidence="3" type="ORF">PsYK624_151900</name>
</gene>
<keyword evidence="1" id="KW-1133">Transmembrane helix</keyword>
<evidence type="ECO:0000313" key="4">
    <source>
        <dbReference type="Proteomes" id="UP000703269"/>
    </source>
</evidence>
<reference evidence="3 4" key="1">
    <citation type="submission" date="2021-08" db="EMBL/GenBank/DDBJ databases">
        <title>Draft Genome Sequence of Phanerochaete sordida strain YK-624.</title>
        <authorList>
            <person name="Mori T."/>
            <person name="Dohra H."/>
            <person name="Suzuki T."/>
            <person name="Kawagishi H."/>
            <person name="Hirai H."/>
        </authorList>
    </citation>
    <scope>NUCLEOTIDE SEQUENCE [LARGE SCALE GENOMIC DNA]</scope>
    <source>
        <strain evidence="3 4">YK-624</strain>
    </source>
</reference>
<feature type="chain" id="PRO_5040276171" evidence="2">
    <location>
        <begin position="19"/>
        <end position="363"/>
    </location>
</feature>
<name>A0A9P3LM36_9APHY</name>
<dbReference type="Proteomes" id="UP000703269">
    <property type="component" value="Unassembled WGS sequence"/>
</dbReference>
<dbReference type="OrthoDB" id="2802952at2759"/>
<sequence>MHILLVIIHIALLVVISGHYEHAVMFPITHATTTWAPLAVGAAQQAFATTYTAGLVLVTQRLALRADLRTRQTLTAVQDKIAAWLGLGSALDALWQQTKLRAAPGGVALVALYLLCVFTLHISMPSLCHVVPTNITTPRSVRTTVVNANFTPNMVSAYDALLSYNQIEKIGLLDNMVYDIVPQVPGAFGHATVNASIYDVQCMALPNIAKSNISTAGSTPTTFFEMDIGGTCATISLHLPYYQAVYSGYLSNLTKSQNSAEVCDQISCWSPIILASTVAVIDSSGAQTPTSNGNSWTSWQAGVLQPITVSDNPEASHTVLMTSVQMVACTVDIRDMQINVSAISLQPIDSPPAPTESSWTEFA</sequence>
<feature type="transmembrane region" description="Helical" evidence="1">
    <location>
        <begin position="42"/>
        <end position="64"/>
    </location>
</feature>
<organism evidence="3 4">
    <name type="scientific">Phanerochaete sordida</name>
    <dbReference type="NCBI Taxonomy" id="48140"/>
    <lineage>
        <taxon>Eukaryota</taxon>
        <taxon>Fungi</taxon>
        <taxon>Dikarya</taxon>
        <taxon>Basidiomycota</taxon>
        <taxon>Agaricomycotina</taxon>
        <taxon>Agaricomycetes</taxon>
        <taxon>Polyporales</taxon>
        <taxon>Phanerochaetaceae</taxon>
        <taxon>Phanerochaete</taxon>
    </lineage>
</organism>
<dbReference type="AlphaFoldDB" id="A0A9P3LM36"/>
<proteinExistence type="predicted"/>
<keyword evidence="4" id="KW-1185">Reference proteome</keyword>
<keyword evidence="1" id="KW-0472">Membrane</keyword>
<evidence type="ECO:0000313" key="3">
    <source>
        <dbReference type="EMBL" id="GJE98952.1"/>
    </source>
</evidence>
<evidence type="ECO:0000256" key="2">
    <source>
        <dbReference type="SAM" id="SignalP"/>
    </source>
</evidence>